<keyword evidence="2" id="KW-1185">Reference proteome</keyword>
<evidence type="ECO:0000313" key="1">
    <source>
        <dbReference type="EMBL" id="WSD06143.1"/>
    </source>
</evidence>
<evidence type="ECO:0000313" key="2">
    <source>
        <dbReference type="Proteomes" id="UP001335325"/>
    </source>
</evidence>
<gene>
    <name evidence="1" type="ORF">OIE73_10400</name>
</gene>
<dbReference type="Proteomes" id="UP001335325">
    <property type="component" value="Chromosome"/>
</dbReference>
<organism evidence="1 2">
    <name type="scientific">Streptomyces hirsutus</name>
    <dbReference type="NCBI Taxonomy" id="35620"/>
    <lineage>
        <taxon>Bacteria</taxon>
        <taxon>Bacillati</taxon>
        <taxon>Actinomycetota</taxon>
        <taxon>Actinomycetes</taxon>
        <taxon>Kitasatosporales</taxon>
        <taxon>Streptomycetaceae</taxon>
        <taxon>Streptomyces</taxon>
    </lineage>
</organism>
<proteinExistence type="predicted"/>
<name>A0ABZ1GN79_9ACTN</name>
<reference evidence="1 2" key="1">
    <citation type="submission" date="2022-10" db="EMBL/GenBank/DDBJ databases">
        <title>The complete genomes of actinobacterial strains from the NBC collection.</title>
        <authorList>
            <person name="Joergensen T.S."/>
            <person name="Alvarez Arevalo M."/>
            <person name="Sterndorff E.B."/>
            <person name="Faurdal D."/>
            <person name="Vuksanovic O."/>
            <person name="Mourched A.-S."/>
            <person name="Charusanti P."/>
            <person name="Shaw S."/>
            <person name="Blin K."/>
            <person name="Weber T."/>
        </authorList>
    </citation>
    <scope>NUCLEOTIDE SEQUENCE [LARGE SCALE GENOMIC DNA]</scope>
    <source>
        <strain evidence="1 2">NBC 01753</strain>
    </source>
</reference>
<protein>
    <submittedName>
        <fullName evidence="1">Glutamine synthetase</fullName>
    </submittedName>
</protein>
<sequence>MVRSSYAAVIPAVCVRESALLWAIEGWPTATNNGQRQPSDHRSALRRCRTREVAPGRRHFLRNKRQEWEAYRSEVAAFELKNLLPVL</sequence>
<accession>A0ABZ1GN79</accession>
<dbReference type="EMBL" id="CP109134">
    <property type="protein sequence ID" value="WSD06143.1"/>
    <property type="molecule type" value="Genomic_DNA"/>
</dbReference>